<keyword evidence="2" id="KW-1185">Reference proteome</keyword>
<reference evidence="1 2" key="1">
    <citation type="submission" date="2020-08" db="EMBL/GenBank/DDBJ databases">
        <title>Genome public.</title>
        <authorList>
            <person name="Liu C."/>
            <person name="Sun Q."/>
        </authorList>
    </citation>
    <scope>NUCLEOTIDE SEQUENCE [LARGE SCALE GENOMIC DNA]</scope>
    <source>
        <strain evidence="1 2">NSJ-46</strain>
    </source>
</reference>
<proteinExistence type="predicted"/>
<accession>A0ABR7NB86</accession>
<gene>
    <name evidence="1" type="ORF">H8716_11290</name>
</gene>
<comment type="caution">
    <text evidence="1">The sequence shown here is derived from an EMBL/GenBank/DDBJ whole genome shotgun (WGS) entry which is preliminary data.</text>
</comment>
<dbReference type="RefSeq" id="WP_249308947.1">
    <property type="nucleotide sequence ID" value="NZ_JACRSZ010000011.1"/>
</dbReference>
<evidence type="ECO:0000313" key="2">
    <source>
        <dbReference type="Proteomes" id="UP000657421"/>
    </source>
</evidence>
<dbReference type="Proteomes" id="UP000657421">
    <property type="component" value="Unassembled WGS sequence"/>
</dbReference>
<dbReference type="EMBL" id="JACRSZ010000011">
    <property type="protein sequence ID" value="MBC8573660.1"/>
    <property type="molecule type" value="Genomic_DNA"/>
</dbReference>
<name>A0ABR7NB86_9FIRM</name>
<sequence length="81" mass="9066">MAATSIKQLIQQMVQPYVPKMVIGAVTSVDPLQVTLQNDINISLSAISLTVPDRLEPLNAGEHFYMFAFNNGKSYYMMDRV</sequence>
<protein>
    <submittedName>
        <fullName evidence="1">Uncharacterized protein</fullName>
    </submittedName>
</protein>
<organism evidence="1 2">
    <name type="scientific">Jingyaoa shaoxingensis</name>
    <dbReference type="NCBI Taxonomy" id="2763671"/>
    <lineage>
        <taxon>Bacteria</taxon>
        <taxon>Bacillati</taxon>
        <taxon>Bacillota</taxon>
        <taxon>Clostridia</taxon>
        <taxon>Lachnospirales</taxon>
        <taxon>Lachnospiraceae</taxon>
        <taxon>Jingyaoa</taxon>
    </lineage>
</organism>
<evidence type="ECO:0000313" key="1">
    <source>
        <dbReference type="EMBL" id="MBC8573660.1"/>
    </source>
</evidence>